<keyword evidence="4" id="KW-0239">DNA-directed DNA polymerase</keyword>
<evidence type="ECO:0000256" key="4">
    <source>
        <dbReference type="ARBA" id="ARBA00022932"/>
    </source>
</evidence>
<dbReference type="GO" id="GO:0003887">
    <property type="term" value="F:DNA-directed DNA polymerase activity"/>
    <property type="evidence" value="ECO:0007669"/>
    <property type="project" value="UniProtKB-KW"/>
</dbReference>
<dbReference type="Gene3D" id="1.10.3200.20">
    <property type="entry name" value="DNA Polymerase alpha, zinc finger"/>
    <property type="match status" value="1"/>
</dbReference>
<feature type="non-terminal residue" evidence="7">
    <location>
        <position position="1"/>
    </location>
</feature>
<dbReference type="EC" id="2.7.7.7" evidence="1"/>
<dbReference type="GO" id="GO:0006272">
    <property type="term" value="P:leading strand elongation"/>
    <property type="evidence" value="ECO:0007669"/>
    <property type="project" value="TreeGrafter"/>
</dbReference>
<evidence type="ECO:0000256" key="1">
    <source>
        <dbReference type="ARBA" id="ARBA00012417"/>
    </source>
</evidence>
<accession>A0A8J4GYR7</accession>
<dbReference type="GO" id="GO:0006273">
    <property type="term" value="P:lagging strand elongation"/>
    <property type="evidence" value="ECO:0007669"/>
    <property type="project" value="TreeGrafter"/>
</dbReference>
<feature type="compositionally biased region" description="Gly residues" evidence="5">
    <location>
        <begin position="36"/>
        <end position="45"/>
    </location>
</feature>
<feature type="region of interest" description="Disordered" evidence="5">
    <location>
        <begin position="36"/>
        <end position="59"/>
    </location>
</feature>
<dbReference type="GO" id="GO:0003688">
    <property type="term" value="F:DNA replication origin binding"/>
    <property type="evidence" value="ECO:0007669"/>
    <property type="project" value="TreeGrafter"/>
</dbReference>
<keyword evidence="2" id="KW-0808">Transferase</keyword>
<evidence type="ECO:0000256" key="2">
    <source>
        <dbReference type="ARBA" id="ARBA00022679"/>
    </source>
</evidence>
<keyword evidence="3" id="KW-0548">Nucleotidyltransferase</keyword>
<dbReference type="InterPro" id="IPR015088">
    <property type="entry name" value="Znf_DNA-dir_DNA_pol_B_alpha"/>
</dbReference>
<evidence type="ECO:0000313" key="7">
    <source>
        <dbReference type="EMBL" id="GIM16516.1"/>
    </source>
</evidence>
<sequence length="325" mass="34647">QIHPVVSRLVSPIEGTDAAHIADCLGLDPARYRGASGGSGGGGGGFDDDDSGLLTGSSTGTLLDQDDNFRSCGPLLLTSPNGSTFPLRGVDEVLRGAVLPDHLLTPPDALGDDSARLGQAALVNQVVIRAREAVSRYYDGALCPDDETVEVAGGCRSAVLRLVGGGGAAEEGLVGPDRIAHPDPARSGVLLRRMMGERDLYLQLCHYHRLLHVDGAVRRHFSRIKAADPKSAVTIEDVRAMVGGVYLCVYGFEEPPIPHTILPRRHPAQTYSIGRTSPSRSFPIPRHLHNPYPDLAYLGHPPSPSPIQPSYPRLLTRAALPHTNL</sequence>
<dbReference type="EMBL" id="BNCQ01000080">
    <property type="protein sequence ID" value="GIM16516.1"/>
    <property type="molecule type" value="Genomic_DNA"/>
</dbReference>
<dbReference type="PANTHER" id="PTHR45861:SF1">
    <property type="entry name" value="DNA POLYMERASE ALPHA CATALYTIC SUBUNIT"/>
    <property type="match status" value="1"/>
</dbReference>
<evidence type="ECO:0000256" key="5">
    <source>
        <dbReference type="SAM" id="MobiDB-lite"/>
    </source>
</evidence>
<dbReference type="Proteomes" id="UP000722791">
    <property type="component" value="Unassembled WGS sequence"/>
</dbReference>
<feature type="domain" description="Zinc finger DNA-directed DNA polymerase family B alpha" evidence="6">
    <location>
        <begin position="63"/>
        <end position="224"/>
    </location>
</feature>
<dbReference type="Pfam" id="PF08996">
    <property type="entry name" value="zf-DNA_Pol"/>
    <property type="match status" value="1"/>
</dbReference>
<dbReference type="PANTHER" id="PTHR45861">
    <property type="entry name" value="DNA POLYMERASE ALPHA CATALYTIC SUBUNIT"/>
    <property type="match status" value="1"/>
</dbReference>
<dbReference type="GO" id="GO:0003697">
    <property type="term" value="F:single-stranded DNA binding"/>
    <property type="evidence" value="ECO:0007669"/>
    <property type="project" value="TreeGrafter"/>
</dbReference>
<evidence type="ECO:0000259" key="6">
    <source>
        <dbReference type="Pfam" id="PF08996"/>
    </source>
</evidence>
<evidence type="ECO:0000313" key="8">
    <source>
        <dbReference type="Proteomes" id="UP000722791"/>
    </source>
</evidence>
<dbReference type="AlphaFoldDB" id="A0A8J4GYR7"/>
<dbReference type="GO" id="GO:0003682">
    <property type="term" value="F:chromatin binding"/>
    <property type="evidence" value="ECO:0007669"/>
    <property type="project" value="TreeGrafter"/>
</dbReference>
<dbReference type="InterPro" id="IPR042087">
    <property type="entry name" value="DNA_pol_B_thumb"/>
</dbReference>
<proteinExistence type="predicted"/>
<dbReference type="Gene3D" id="1.10.132.60">
    <property type="entry name" value="DNA polymerase family B, C-terminal domain"/>
    <property type="match status" value="1"/>
</dbReference>
<reference evidence="7" key="1">
    <citation type="journal article" date="2021" name="Proc. Natl. Acad. Sci. U.S.A.">
        <title>Three genomes in the algal genus Volvox reveal the fate of a haploid sex-determining region after a transition to homothallism.</title>
        <authorList>
            <person name="Yamamoto K."/>
            <person name="Hamaji T."/>
            <person name="Kawai-Toyooka H."/>
            <person name="Matsuzaki R."/>
            <person name="Takahashi F."/>
            <person name="Nishimura Y."/>
            <person name="Kawachi M."/>
            <person name="Noguchi H."/>
            <person name="Minakuchi Y."/>
            <person name="Umen J.G."/>
            <person name="Toyoda A."/>
            <person name="Nozaki H."/>
        </authorList>
    </citation>
    <scope>NUCLEOTIDE SEQUENCE</scope>
    <source>
        <strain evidence="7">NIES-3785</strain>
    </source>
</reference>
<dbReference type="GO" id="GO:0005658">
    <property type="term" value="C:alpha DNA polymerase:primase complex"/>
    <property type="evidence" value="ECO:0007669"/>
    <property type="project" value="TreeGrafter"/>
</dbReference>
<protein>
    <recommendedName>
        <fullName evidence="1">DNA-directed DNA polymerase</fullName>
        <ecNumber evidence="1">2.7.7.7</ecNumber>
    </recommendedName>
</protein>
<gene>
    <name evidence="7" type="ORF">Vretimale_19154</name>
</gene>
<dbReference type="GO" id="GO:1902975">
    <property type="term" value="P:mitotic DNA replication initiation"/>
    <property type="evidence" value="ECO:0007669"/>
    <property type="project" value="TreeGrafter"/>
</dbReference>
<evidence type="ECO:0000256" key="3">
    <source>
        <dbReference type="ARBA" id="ARBA00022695"/>
    </source>
</evidence>
<dbReference type="InterPro" id="IPR038256">
    <property type="entry name" value="Pol_alpha_znc_sf"/>
</dbReference>
<organism evidence="7 8">
    <name type="scientific">Volvox reticuliferus</name>
    <dbReference type="NCBI Taxonomy" id="1737510"/>
    <lineage>
        <taxon>Eukaryota</taxon>
        <taxon>Viridiplantae</taxon>
        <taxon>Chlorophyta</taxon>
        <taxon>core chlorophytes</taxon>
        <taxon>Chlorophyceae</taxon>
        <taxon>CS clade</taxon>
        <taxon>Chlamydomonadales</taxon>
        <taxon>Volvocaceae</taxon>
        <taxon>Volvox</taxon>
    </lineage>
</organism>
<comment type="caution">
    <text evidence="7">The sequence shown here is derived from an EMBL/GenBank/DDBJ whole genome shotgun (WGS) entry which is preliminary data.</text>
</comment>
<name>A0A8J4GYR7_9CHLO</name>